<accession>A0A9X8D4S7</accession>
<evidence type="ECO:0000313" key="2">
    <source>
        <dbReference type="EMBL" id="RIX79603.1"/>
    </source>
</evidence>
<dbReference type="PANTHER" id="PTHR42870:SF1">
    <property type="entry name" value="NON-SPECIFIC LIPID-TRANSFER PROTEIN-LIKE 2"/>
    <property type="match status" value="1"/>
</dbReference>
<gene>
    <name evidence="2" type="ORF">D3H34_14110</name>
</gene>
<dbReference type="OrthoDB" id="9785768at2"/>
<dbReference type="InterPro" id="IPR055140">
    <property type="entry name" value="Thiolase_C_2"/>
</dbReference>
<dbReference type="InterPro" id="IPR016039">
    <property type="entry name" value="Thiolase-like"/>
</dbReference>
<comment type="caution">
    <text evidence="2">The sequence shown here is derived from an EMBL/GenBank/DDBJ whole genome shotgun (WGS) entry which is preliminary data.</text>
</comment>
<dbReference type="Pfam" id="PF22691">
    <property type="entry name" value="Thiolase_C_1"/>
    <property type="match status" value="1"/>
</dbReference>
<dbReference type="GO" id="GO:0003988">
    <property type="term" value="F:acetyl-CoA C-acyltransferase activity"/>
    <property type="evidence" value="ECO:0007669"/>
    <property type="project" value="UniProtKB-ARBA"/>
</dbReference>
<keyword evidence="3" id="KW-1185">Reference proteome</keyword>
<dbReference type="CDD" id="cd00829">
    <property type="entry name" value="SCP-x_thiolase"/>
    <property type="match status" value="1"/>
</dbReference>
<dbReference type="PANTHER" id="PTHR42870">
    <property type="entry name" value="ACETYL-COA C-ACETYLTRANSFERASE"/>
    <property type="match status" value="1"/>
</dbReference>
<dbReference type="PIRSF" id="PIRSF000429">
    <property type="entry name" value="Ac-CoA_Ac_transf"/>
    <property type="match status" value="1"/>
</dbReference>
<evidence type="ECO:0000259" key="1">
    <source>
        <dbReference type="Pfam" id="PF22691"/>
    </source>
</evidence>
<dbReference type="Proteomes" id="UP000265619">
    <property type="component" value="Unassembled WGS sequence"/>
</dbReference>
<protein>
    <submittedName>
        <fullName evidence="2">Acetyl-CoA acetyltransferase</fullName>
    </submittedName>
</protein>
<organism evidence="2 3">
    <name type="scientific">Acidovorax cavernicola</name>
    <dbReference type="NCBI Taxonomy" id="1675792"/>
    <lineage>
        <taxon>Bacteria</taxon>
        <taxon>Pseudomonadati</taxon>
        <taxon>Pseudomonadota</taxon>
        <taxon>Betaproteobacteria</taxon>
        <taxon>Burkholderiales</taxon>
        <taxon>Comamonadaceae</taxon>
        <taxon>Acidovorax</taxon>
    </lineage>
</organism>
<sequence>MKRRVAIVGFGQTEMSAHSPLTKAELANQGVRRALDDARITLKQVDEIVLGDIDWVSGTAESEMELADFVGHWRKPLVKIETGGTVGGSAALSAIHHVAAGACDVALVSTTAKFVGPPPDVMPRGPFLQAAISSGVHALTEKWCAIGAVGTLSLMAAAYAKLSGCTEEAVALTRVKAARNAMLNPYAHLREPLTVEDVMKSPMLTAPMRHLHMCPITEGSASIIFASEDVVDQITDKPVWVQDMVSLHSAQHWSALQDFIAPKEHCTLPSLQKACEILYKRNGITNPAKQLDVVEMYEPCTWAELVWMEAMGLAEPNQAWKMAASGATAIDGVLPINPSGGVTSTNGGVTSTTQRYGELALQLRGDAGAHQVPREPRRGIATGFGGTGWTPLLLLSKDKP</sequence>
<name>A0A9X8D4S7_9BURK</name>
<dbReference type="EMBL" id="QXMN01000015">
    <property type="protein sequence ID" value="RIX79603.1"/>
    <property type="molecule type" value="Genomic_DNA"/>
</dbReference>
<feature type="domain" description="Thiolase C-terminal" evidence="1">
    <location>
        <begin position="264"/>
        <end position="389"/>
    </location>
</feature>
<proteinExistence type="predicted"/>
<dbReference type="Gene3D" id="3.40.47.10">
    <property type="match status" value="1"/>
</dbReference>
<dbReference type="AlphaFoldDB" id="A0A9X8D4S7"/>
<dbReference type="RefSeq" id="WP_119554139.1">
    <property type="nucleotide sequence ID" value="NZ_QXMN01000015.1"/>
</dbReference>
<dbReference type="SUPFAM" id="SSF53901">
    <property type="entry name" value="Thiolase-like"/>
    <property type="match status" value="2"/>
</dbReference>
<evidence type="ECO:0000313" key="3">
    <source>
        <dbReference type="Proteomes" id="UP000265619"/>
    </source>
</evidence>
<dbReference type="InterPro" id="IPR002155">
    <property type="entry name" value="Thiolase"/>
</dbReference>
<reference evidence="2 3" key="1">
    <citation type="submission" date="2018-09" db="EMBL/GenBank/DDBJ databases">
        <title>Acidovorax cavernicola nov. sp. isolated from Gruta de las Maravillas (Aracena, Spain).</title>
        <authorList>
            <person name="Jurado V."/>
            <person name="Gutierrez-Patricio S."/>
            <person name="Gonzalez-Pimentel J.L."/>
            <person name="Miller A.Z."/>
            <person name="Laiz L."/>
            <person name="Saiz-Jimenez C."/>
        </authorList>
    </citation>
    <scope>NUCLEOTIDE SEQUENCE [LARGE SCALE GENOMIC DNA]</scope>
    <source>
        <strain evidence="2 3">1011MAR4D40.2</strain>
    </source>
</reference>